<dbReference type="Proteomes" id="UP000199072">
    <property type="component" value="Unassembled WGS sequence"/>
</dbReference>
<keyword evidence="2" id="KW-1185">Reference proteome</keyword>
<dbReference type="RefSeq" id="WP_091154483.1">
    <property type="nucleotide sequence ID" value="NZ_FNAI01000015.1"/>
</dbReference>
<evidence type="ECO:0000313" key="2">
    <source>
        <dbReference type="Proteomes" id="UP000199072"/>
    </source>
</evidence>
<evidence type="ECO:0000313" key="1">
    <source>
        <dbReference type="EMBL" id="SDF30481.1"/>
    </source>
</evidence>
<dbReference type="EMBL" id="FNAI01000015">
    <property type="protein sequence ID" value="SDF30481.1"/>
    <property type="molecule type" value="Genomic_DNA"/>
</dbReference>
<gene>
    <name evidence="1" type="ORF">SAMN05216464_115173</name>
</gene>
<organism evidence="1 2">
    <name type="scientific">Mucilaginibacter pineti</name>
    <dbReference type="NCBI Taxonomy" id="1391627"/>
    <lineage>
        <taxon>Bacteria</taxon>
        <taxon>Pseudomonadati</taxon>
        <taxon>Bacteroidota</taxon>
        <taxon>Sphingobacteriia</taxon>
        <taxon>Sphingobacteriales</taxon>
        <taxon>Sphingobacteriaceae</taxon>
        <taxon>Mucilaginibacter</taxon>
    </lineage>
</organism>
<name>A0A1G7K0F9_9SPHI</name>
<proteinExistence type="predicted"/>
<dbReference type="STRING" id="1391627.SAMN05216464_115173"/>
<dbReference type="AlphaFoldDB" id="A0A1G7K0F9"/>
<dbReference type="OrthoDB" id="788836at2"/>
<reference evidence="1 2" key="1">
    <citation type="submission" date="2016-10" db="EMBL/GenBank/DDBJ databases">
        <authorList>
            <person name="de Groot N.N."/>
        </authorList>
    </citation>
    <scope>NUCLEOTIDE SEQUENCE [LARGE SCALE GENOMIC DNA]</scope>
    <source>
        <strain evidence="1 2">47C3B</strain>
    </source>
</reference>
<sequence length="102" mass="12602">MVKIKDGYVLSASERAEYERQNAIPRKTSGRVDYYFKPQTKYPPRIYVFMDAEIWCDRNRRPMGLYNAVPFLSRPMNREEIEYHHFNWRLCYHQYEDWDKLL</sequence>
<accession>A0A1G7K0F9</accession>
<protein>
    <submittedName>
        <fullName evidence="1">Uncharacterized protein</fullName>
    </submittedName>
</protein>